<reference evidence="7 8" key="1">
    <citation type="submission" date="2020-02" db="EMBL/GenBank/DDBJ databases">
        <title>Draft genome sequence of Lactococcus sp. Hs20B0-1.</title>
        <authorList>
            <person name="Noda S."/>
            <person name="Yuki M."/>
            <person name="Ohkuma M."/>
        </authorList>
    </citation>
    <scope>NUCLEOTIDE SEQUENCE [LARGE SCALE GENOMIC DNA]</scope>
    <source>
        <strain evidence="7 8">Hs20B0-1</strain>
    </source>
</reference>
<evidence type="ECO:0000313" key="7">
    <source>
        <dbReference type="EMBL" id="GFH40965.1"/>
    </source>
</evidence>
<keyword evidence="5" id="KW-0676">Redox-active center</keyword>
<keyword evidence="1" id="KW-0575">Peroxidase</keyword>
<keyword evidence="4" id="KW-1015">Disulfide bond</keyword>
<feature type="domain" description="Thioredoxin" evidence="6">
    <location>
        <begin position="15"/>
        <end position="159"/>
    </location>
</feature>
<dbReference type="InterPro" id="IPR013766">
    <property type="entry name" value="Thioredoxin_domain"/>
</dbReference>
<evidence type="ECO:0000256" key="3">
    <source>
        <dbReference type="ARBA" id="ARBA00023002"/>
    </source>
</evidence>
<dbReference type="EMBL" id="BLLH01000007">
    <property type="protein sequence ID" value="GFH40965.1"/>
    <property type="molecule type" value="Genomic_DNA"/>
</dbReference>
<dbReference type="CDD" id="cd03014">
    <property type="entry name" value="PRX_Atyp2cys"/>
    <property type="match status" value="1"/>
</dbReference>
<dbReference type="InterPro" id="IPR050455">
    <property type="entry name" value="Tpx_Peroxidase_subfamily"/>
</dbReference>
<dbReference type="PROSITE" id="PS51352">
    <property type="entry name" value="THIOREDOXIN_2"/>
    <property type="match status" value="1"/>
</dbReference>
<keyword evidence="2" id="KW-0049">Antioxidant</keyword>
<proteinExistence type="predicted"/>
<dbReference type="PANTHER" id="PTHR43110">
    <property type="entry name" value="THIOL PEROXIDASE"/>
    <property type="match status" value="1"/>
</dbReference>
<protein>
    <submittedName>
        <fullName evidence="7">2-Cys peroxiredoxin</fullName>
    </submittedName>
</protein>
<dbReference type="AlphaFoldDB" id="A0A6A0B836"/>
<dbReference type="SUPFAM" id="SSF52833">
    <property type="entry name" value="Thioredoxin-like"/>
    <property type="match status" value="1"/>
</dbReference>
<evidence type="ECO:0000256" key="2">
    <source>
        <dbReference type="ARBA" id="ARBA00022862"/>
    </source>
</evidence>
<dbReference type="Gene3D" id="3.40.30.10">
    <property type="entry name" value="Glutaredoxin"/>
    <property type="match status" value="1"/>
</dbReference>
<comment type="caution">
    <text evidence="7">The sequence shown here is derived from an EMBL/GenBank/DDBJ whole genome shotgun (WGS) entry which is preliminary data.</text>
</comment>
<organism evidence="7 8">
    <name type="scientific">Pseudolactococcus insecticola</name>
    <dbReference type="NCBI Taxonomy" id="2709158"/>
    <lineage>
        <taxon>Bacteria</taxon>
        <taxon>Bacillati</taxon>
        <taxon>Bacillota</taxon>
        <taxon>Bacilli</taxon>
        <taxon>Lactobacillales</taxon>
        <taxon>Streptococcaceae</taxon>
        <taxon>Pseudolactococcus</taxon>
    </lineage>
</organism>
<evidence type="ECO:0000256" key="4">
    <source>
        <dbReference type="ARBA" id="ARBA00023157"/>
    </source>
</evidence>
<name>A0A6A0B836_9LACT</name>
<keyword evidence="3" id="KW-0560">Oxidoreductase</keyword>
<dbReference type="Proteomes" id="UP000475928">
    <property type="component" value="Unassembled WGS sequence"/>
</dbReference>
<dbReference type="InterPro" id="IPR036249">
    <property type="entry name" value="Thioredoxin-like_sf"/>
</dbReference>
<gene>
    <name evidence="7" type="primary">tpx</name>
    <name evidence="7" type="ORF">Hs20B_13630</name>
</gene>
<dbReference type="InterPro" id="IPR002065">
    <property type="entry name" value="TPX"/>
</dbReference>
<sequence length="159" mass="17723">MIITRHNEVFDEITPITEGQAPDFTLTDQNQVAVTLSELSDPIIISVFPDINTRVCSLQTRRFNAEAAANADISFLSISNNTLDEQANWCAAEGVDMTVLSDEKNEFGKLYGLVMTQSNLLARSVYVIKNGQIIYSEILDEMTDEPNYDRALKIAAENK</sequence>
<dbReference type="PANTHER" id="PTHR43110:SF1">
    <property type="entry name" value="THIOL PEROXIDASE"/>
    <property type="match status" value="1"/>
</dbReference>
<evidence type="ECO:0000256" key="5">
    <source>
        <dbReference type="ARBA" id="ARBA00023284"/>
    </source>
</evidence>
<dbReference type="Pfam" id="PF08534">
    <property type="entry name" value="Redoxin"/>
    <property type="match status" value="1"/>
</dbReference>
<evidence type="ECO:0000259" key="6">
    <source>
        <dbReference type="PROSITE" id="PS51352"/>
    </source>
</evidence>
<dbReference type="InterPro" id="IPR013740">
    <property type="entry name" value="Redoxin"/>
</dbReference>
<dbReference type="GO" id="GO:0008379">
    <property type="term" value="F:thioredoxin peroxidase activity"/>
    <property type="evidence" value="ECO:0007669"/>
    <property type="project" value="InterPro"/>
</dbReference>
<dbReference type="RefSeq" id="WP_172356989.1">
    <property type="nucleotide sequence ID" value="NZ_BLLH01000007.1"/>
</dbReference>
<accession>A0A6A0B836</accession>
<keyword evidence="8" id="KW-1185">Reference proteome</keyword>
<evidence type="ECO:0000256" key="1">
    <source>
        <dbReference type="ARBA" id="ARBA00022559"/>
    </source>
</evidence>
<evidence type="ECO:0000313" key="8">
    <source>
        <dbReference type="Proteomes" id="UP000475928"/>
    </source>
</evidence>